<dbReference type="GO" id="GO:0030682">
    <property type="term" value="P:symbiont-mediated perturbation of host defenses"/>
    <property type="evidence" value="ECO:0007669"/>
    <property type="project" value="InterPro"/>
</dbReference>
<proteinExistence type="predicted"/>
<accession>A0A9J6H049</accession>
<gene>
    <name evidence="2" type="ORF">HPB48_018602</name>
</gene>
<dbReference type="InterPro" id="IPR002970">
    <property type="entry name" value="Tick_his-bd"/>
</dbReference>
<dbReference type="Proteomes" id="UP000821853">
    <property type="component" value="Chromosome 9"/>
</dbReference>
<evidence type="ECO:0000313" key="3">
    <source>
        <dbReference type="Proteomes" id="UP000821853"/>
    </source>
</evidence>
<dbReference type="Gene3D" id="2.40.128.20">
    <property type="match status" value="1"/>
</dbReference>
<organism evidence="2 3">
    <name type="scientific">Haemaphysalis longicornis</name>
    <name type="common">Bush tick</name>
    <dbReference type="NCBI Taxonomy" id="44386"/>
    <lineage>
        <taxon>Eukaryota</taxon>
        <taxon>Metazoa</taxon>
        <taxon>Ecdysozoa</taxon>
        <taxon>Arthropoda</taxon>
        <taxon>Chelicerata</taxon>
        <taxon>Arachnida</taxon>
        <taxon>Acari</taxon>
        <taxon>Parasitiformes</taxon>
        <taxon>Ixodida</taxon>
        <taxon>Ixodoidea</taxon>
        <taxon>Ixodidae</taxon>
        <taxon>Haemaphysalinae</taxon>
        <taxon>Haemaphysalis</taxon>
    </lineage>
</organism>
<dbReference type="SUPFAM" id="SSF50814">
    <property type="entry name" value="Lipocalins"/>
    <property type="match status" value="1"/>
</dbReference>
<dbReference type="AlphaFoldDB" id="A0A9J6H049"/>
<dbReference type="EMBL" id="JABSTR010000011">
    <property type="protein sequence ID" value="KAH9381082.1"/>
    <property type="molecule type" value="Genomic_DNA"/>
</dbReference>
<evidence type="ECO:0000313" key="2">
    <source>
        <dbReference type="EMBL" id="KAH9381082.1"/>
    </source>
</evidence>
<sequence>MRKVKRRRCYCAVKRPCSLRQKGKKNIETFNVTHTRKRPKVKRCPVLCRRFRRPLIPRGSIFFVYLRLLCGVARLTVFVTRMSWRKIKRRGAELPGLEVPENDFGDTMWKSLLFASCVLIVADAHVSTTDPELGRFQDDGKCFPLKESWYIVYRSYESDPFFGLTAKCVRIHSTDVPYVNNATKVKVEFGDDEKLDLHVKLVSSEGYNHQNIIRVSPGEGGEVEIDLPVSYVDCDACKILRHPYISKTACSLMVPAKHAANPHSVCHFIYHILCGSKKFPIYDHSCSKHH</sequence>
<evidence type="ECO:0000256" key="1">
    <source>
        <dbReference type="SAM" id="Phobius"/>
    </source>
</evidence>
<keyword evidence="1" id="KW-1133">Transmembrane helix</keyword>
<reference evidence="2 3" key="1">
    <citation type="journal article" date="2020" name="Cell">
        <title>Large-Scale Comparative Analyses of Tick Genomes Elucidate Their Genetic Diversity and Vector Capacities.</title>
        <authorList>
            <consortium name="Tick Genome and Microbiome Consortium (TIGMIC)"/>
            <person name="Jia N."/>
            <person name="Wang J."/>
            <person name="Shi W."/>
            <person name="Du L."/>
            <person name="Sun Y."/>
            <person name="Zhan W."/>
            <person name="Jiang J.F."/>
            <person name="Wang Q."/>
            <person name="Zhang B."/>
            <person name="Ji P."/>
            <person name="Bell-Sakyi L."/>
            <person name="Cui X.M."/>
            <person name="Yuan T.T."/>
            <person name="Jiang B.G."/>
            <person name="Yang W.F."/>
            <person name="Lam T.T."/>
            <person name="Chang Q.C."/>
            <person name="Ding S.J."/>
            <person name="Wang X.J."/>
            <person name="Zhu J.G."/>
            <person name="Ruan X.D."/>
            <person name="Zhao L."/>
            <person name="Wei J.T."/>
            <person name="Ye R.Z."/>
            <person name="Que T.C."/>
            <person name="Du C.H."/>
            <person name="Zhou Y.H."/>
            <person name="Cheng J.X."/>
            <person name="Dai P.F."/>
            <person name="Guo W.B."/>
            <person name="Han X.H."/>
            <person name="Huang E.J."/>
            <person name="Li L.F."/>
            <person name="Wei W."/>
            <person name="Gao Y.C."/>
            <person name="Liu J.Z."/>
            <person name="Shao H.Z."/>
            <person name="Wang X."/>
            <person name="Wang C.C."/>
            <person name="Yang T.C."/>
            <person name="Huo Q.B."/>
            <person name="Li W."/>
            <person name="Chen H.Y."/>
            <person name="Chen S.E."/>
            <person name="Zhou L.G."/>
            <person name="Ni X.B."/>
            <person name="Tian J.H."/>
            <person name="Sheng Y."/>
            <person name="Liu T."/>
            <person name="Pan Y.S."/>
            <person name="Xia L.Y."/>
            <person name="Li J."/>
            <person name="Zhao F."/>
            <person name="Cao W.C."/>
        </authorList>
    </citation>
    <scope>NUCLEOTIDE SEQUENCE [LARGE SCALE GENOMIC DNA]</scope>
    <source>
        <strain evidence="2">HaeL-2018</strain>
    </source>
</reference>
<name>A0A9J6H049_HAELO</name>
<dbReference type="OrthoDB" id="6474003at2759"/>
<keyword evidence="1" id="KW-0472">Membrane</keyword>
<dbReference type="InterPro" id="IPR012674">
    <property type="entry name" value="Calycin"/>
</dbReference>
<keyword evidence="3" id="KW-1185">Reference proteome</keyword>
<comment type="caution">
    <text evidence="2">The sequence shown here is derived from an EMBL/GenBank/DDBJ whole genome shotgun (WGS) entry which is preliminary data.</text>
</comment>
<dbReference type="Pfam" id="PF02098">
    <property type="entry name" value="His_binding"/>
    <property type="match status" value="1"/>
</dbReference>
<dbReference type="OMA" id="YQDEAEC"/>
<dbReference type="VEuPathDB" id="VectorBase:HLOH_056638"/>
<protein>
    <submittedName>
        <fullName evidence="2">Uncharacterized protein</fullName>
    </submittedName>
</protein>
<feature type="transmembrane region" description="Helical" evidence="1">
    <location>
        <begin position="59"/>
        <end position="79"/>
    </location>
</feature>
<dbReference type="GO" id="GO:0043176">
    <property type="term" value="F:amine binding"/>
    <property type="evidence" value="ECO:0007669"/>
    <property type="project" value="InterPro"/>
</dbReference>
<keyword evidence="1" id="KW-0812">Transmembrane</keyword>